<dbReference type="AlphaFoldDB" id="A0A285S0G0"/>
<name>A0A285S0G0_9RHOB</name>
<keyword evidence="2" id="KW-0732">Signal</keyword>
<reference evidence="4" key="1">
    <citation type="submission" date="2017-08" db="EMBL/GenBank/DDBJ databases">
        <authorList>
            <person name="Varghese N."/>
            <person name="Submissions S."/>
        </authorList>
    </citation>
    <scope>NUCLEOTIDE SEQUENCE [LARGE SCALE GENOMIC DNA]</scope>
    <source>
        <strain evidence="4">JA276</strain>
    </source>
</reference>
<dbReference type="Proteomes" id="UP000219111">
    <property type="component" value="Unassembled WGS sequence"/>
</dbReference>
<evidence type="ECO:0000256" key="2">
    <source>
        <dbReference type="SAM" id="SignalP"/>
    </source>
</evidence>
<evidence type="ECO:0000313" key="3">
    <source>
        <dbReference type="EMBL" id="SOB99965.1"/>
    </source>
</evidence>
<dbReference type="OrthoDB" id="8447011at2"/>
<sequence>MKPFILSGLIACAALAPLPALAHKVIASVYPSGEAIEGELGFSDGTMVAGQAVNVIAPDGRVLATVTTDAEGNFSYAPSEPVALTFHADMGGGHVADVTMDQADVAKILGKAETLAAAQAELATPAAAATAAGPAPMSAAERLVEREATAEMLRDELRPLRQEIAAMKEKNDLQTVLGGIGYILGLFGLGFYLAARRSLARG</sequence>
<feature type="signal peptide" evidence="2">
    <location>
        <begin position="1"/>
        <end position="22"/>
    </location>
</feature>
<feature type="chain" id="PRO_5013284309" evidence="2">
    <location>
        <begin position="23"/>
        <end position="202"/>
    </location>
</feature>
<keyword evidence="1" id="KW-0472">Membrane</keyword>
<accession>A0A285S0G0</accession>
<feature type="transmembrane region" description="Helical" evidence="1">
    <location>
        <begin position="176"/>
        <end position="195"/>
    </location>
</feature>
<keyword evidence="1" id="KW-0812">Transmembrane</keyword>
<keyword evidence="1" id="KW-1133">Transmembrane helix</keyword>
<proteinExistence type="predicted"/>
<gene>
    <name evidence="3" type="ORF">SAMN05877831_102263</name>
</gene>
<organism evidence="3 4">
    <name type="scientific">Rhodobacter maris</name>
    <dbReference type="NCBI Taxonomy" id="446682"/>
    <lineage>
        <taxon>Bacteria</taxon>
        <taxon>Pseudomonadati</taxon>
        <taxon>Pseudomonadota</taxon>
        <taxon>Alphaproteobacteria</taxon>
        <taxon>Rhodobacterales</taxon>
        <taxon>Rhodobacter group</taxon>
        <taxon>Rhodobacter</taxon>
    </lineage>
</organism>
<protein>
    <submittedName>
        <fullName evidence="3">Nickel transport protein</fullName>
    </submittedName>
</protein>
<evidence type="ECO:0000313" key="4">
    <source>
        <dbReference type="Proteomes" id="UP000219111"/>
    </source>
</evidence>
<dbReference type="EMBL" id="OBMT01000002">
    <property type="protein sequence ID" value="SOB99965.1"/>
    <property type="molecule type" value="Genomic_DNA"/>
</dbReference>
<evidence type="ECO:0000256" key="1">
    <source>
        <dbReference type="SAM" id="Phobius"/>
    </source>
</evidence>
<keyword evidence="4" id="KW-1185">Reference proteome</keyword>
<dbReference type="RefSeq" id="WP_097069222.1">
    <property type="nucleotide sequence ID" value="NZ_OBMT01000002.1"/>
</dbReference>